<name>A0ABX1VUM0_9FIRM</name>
<proteinExistence type="predicted"/>
<dbReference type="InterPro" id="IPR008875">
    <property type="entry name" value="TraX"/>
</dbReference>
<keyword evidence="1" id="KW-1133">Transmembrane helix</keyword>
<organism evidence="2 3">
    <name type="scientific">Lacrimispora defluvii</name>
    <dbReference type="NCBI Taxonomy" id="2719233"/>
    <lineage>
        <taxon>Bacteria</taxon>
        <taxon>Bacillati</taxon>
        <taxon>Bacillota</taxon>
        <taxon>Clostridia</taxon>
        <taxon>Lachnospirales</taxon>
        <taxon>Lachnospiraceae</taxon>
        <taxon>Lacrimispora</taxon>
    </lineage>
</organism>
<keyword evidence="1" id="KW-0812">Transmembrane</keyword>
<feature type="transmembrane region" description="Helical" evidence="1">
    <location>
        <begin position="62"/>
        <end position="80"/>
    </location>
</feature>
<feature type="transmembrane region" description="Helical" evidence="1">
    <location>
        <begin position="32"/>
        <end position="50"/>
    </location>
</feature>
<comment type="caution">
    <text evidence="2">The sequence shown here is derived from an EMBL/GenBank/DDBJ whole genome shotgun (WGS) entry which is preliminary data.</text>
</comment>
<accession>A0ABX1VUM0</accession>
<dbReference type="EMBL" id="JAAOXG010000018">
    <property type="protein sequence ID" value="NNJ29918.1"/>
    <property type="molecule type" value="Genomic_DNA"/>
</dbReference>
<protein>
    <recommendedName>
        <fullName evidence="4">TraX protein</fullName>
    </recommendedName>
</protein>
<dbReference type="Pfam" id="PF05857">
    <property type="entry name" value="TraX"/>
    <property type="match status" value="1"/>
</dbReference>
<evidence type="ECO:0000313" key="3">
    <source>
        <dbReference type="Proteomes" id="UP000539052"/>
    </source>
</evidence>
<evidence type="ECO:0000313" key="2">
    <source>
        <dbReference type="EMBL" id="NNJ29918.1"/>
    </source>
</evidence>
<keyword evidence="1" id="KW-0472">Membrane</keyword>
<sequence length="85" mass="10036">MTSTMLKILALLFMFLDHIAEFIPGAPIWLHWIGRISAPIFFFCMAWGFYYTSNRKVYLSRMYGFGVIMALINYICNNIYQDPYC</sequence>
<gene>
    <name evidence="2" type="ORF">G9470_08960</name>
</gene>
<reference evidence="2 3" key="1">
    <citation type="submission" date="2020-03" db="EMBL/GenBank/DDBJ databases">
        <title>Genome Sequence of industrial isolate, B5A.</title>
        <authorList>
            <person name="Sharma S."/>
            <person name="Patil P.B."/>
            <person name="Korpole S."/>
        </authorList>
    </citation>
    <scope>NUCLEOTIDE SEQUENCE [LARGE SCALE GENOMIC DNA]</scope>
    <source>
        <strain evidence="2 3">PI-S10-B5A</strain>
    </source>
</reference>
<dbReference type="Proteomes" id="UP000539052">
    <property type="component" value="Unassembled WGS sequence"/>
</dbReference>
<evidence type="ECO:0008006" key="4">
    <source>
        <dbReference type="Google" id="ProtNLM"/>
    </source>
</evidence>
<evidence type="ECO:0000256" key="1">
    <source>
        <dbReference type="SAM" id="Phobius"/>
    </source>
</evidence>
<keyword evidence="3" id="KW-1185">Reference proteome</keyword>